<keyword evidence="6 8" id="KW-0067">ATP-binding</keyword>
<dbReference type="GO" id="GO:0005737">
    <property type="term" value="C:cytoplasm"/>
    <property type="evidence" value="ECO:0007669"/>
    <property type="project" value="UniProtKB-SubCell"/>
</dbReference>
<evidence type="ECO:0000256" key="1">
    <source>
        <dbReference type="ARBA" id="ARBA00004496"/>
    </source>
</evidence>
<dbReference type="Pfam" id="PF11734">
    <property type="entry name" value="TilS_C"/>
    <property type="match status" value="1"/>
</dbReference>
<dbReference type="InterPro" id="IPR012795">
    <property type="entry name" value="tRNA_Ile_lys_synt_N"/>
</dbReference>
<comment type="similarity">
    <text evidence="8">Belongs to the tRNA(Ile)-lysidine synthase family.</text>
</comment>
<evidence type="ECO:0000313" key="11">
    <source>
        <dbReference type="Proteomes" id="UP000252585"/>
    </source>
</evidence>
<dbReference type="Pfam" id="PF01171">
    <property type="entry name" value="ATP_bind_3"/>
    <property type="match status" value="1"/>
</dbReference>
<evidence type="ECO:0000256" key="3">
    <source>
        <dbReference type="ARBA" id="ARBA00022598"/>
    </source>
</evidence>
<comment type="function">
    <text evidence="8">Ligates lysine onto the cytidine present at position 34 of the AUA codon-specific tRNA(Ile) that contains the anticodon CAU, in an ATP-dependent manner. Cytidine is converted to lysidine, thus changing the amino acid specificity of the tRNA from methionine to isoleucine.</text>
</comment>
<keyword evidence="11" id="KW-1185">Reference proteome</keyword>
<evidence type="ECO:0000256" key="4">
    <source>
        <dbReference type="ARBA" id="ARBA00022694"/>
    </source>
</evidence>
<dbReference type="InterPro" id="IPR011063">
    <property type="entry name" value="TilS/TtcA_N"/>
</dbReference>
<evidence type="ECO:0000313" key="10">
    <source>
        <dbReference type="EMBL" id="RCW63032.1"/>
    </source>
</evidence>
<dbReference type="PANTHER" id="PTHR43033">
    <property type="entry name" value="TRNA(ILE)-LYSIDINE SYNTHASE-RELATED"/>
    <property type="match status" value="1"/>
</dbReference>
<proteinExistence type="inferred from homology"/>
<dbReference type="InterPro" id="IPR014729">
    <property type="entry name" value="Rossmann-like_a/b/a_fold"/>
</dbReference>
<dbReference type="GO" id="GO:0006400">
    <property type="term" value="P:tRNA modification"/>
    <property type="evidence" value="ECO:0007669"/>
    <property type="project" value="UniProtKB-UniRule"/>
</dbReference>
<name>A0A368X4T5_9BACI</name>
<keyword evidence="5 8" id="KW-0547">Nucleotide-binding</keyword>
<dbReference type="Gene3D" id="3.40.50.620">
    <property type="entry name" value="HUPs"/>
    <property type="match status" value="1"/>
</dbReference>
<dbReference type="EMBL" id="QPJJ01000020">
    <property type="protein sequence ID" value="RCW63032.1"/>
    <property type="molecule type" value="Genomic_DNA"/>
</dbReference>
<evidence type="ECO:0000256" key="2">
    <source>
        <dbReference type="ARBA" id="ARBA00022490"/>
    </source>
</evidence>
<dbReference type="GO" id="GO:0032267">
    <property type="term" value="F:tRNA(Ile)-lysidine synthase activity"/>
    <property type="evidence" value="ECO:0007669"/>
    <property type="project" value="UniProtKB-EC"/>
</dbReference>
<dbReference type="Proteomes" id="UP000252585">
    <property type="component" value="Unassembled WGS sequence"/>
</dbReference>
<gene>
    <name evidence="8" type="primary">tilS</name>
    <name evidence="10" type="ORF">DFR57_12012</name>
</gene>
<dbReference type="RefSeq" id="WP_170133022.1">
    <property type="nucleotide sequence ID" value="NZ_QPJJ01000020.1"/>
</dbReference>
<evidence type="ECO:0000256" key="8">
    <source>
        <dbReference type="HAMAP-Rule" id="MF_01161"/>
    </source>
</evidence>
<dbReference type="NCBIfam" id="TIGR02432">
    <property type="entry name" value="lysidine_TilS_N"/>
    <property type="match status" value="1"/>
</dbReference>
<evidence type="ECO:0000256" key="6">
    <source>
        <dbReference type="ARBA" id="ARBA00022840"/>
    </source>
</evidence>
<comment type="domain">
    <text evidence="8">The N-terminal region contains the highly conserved SGGXDS motif, predicted to be a P-loop motif involved in ATP binding.</text>
</comment>
<dbReference type="SMART" id="SM00977">
    <property type="entry name" value="TilS_C"/>
    <property type="match status" value="1"/>
</dbReference>
<comment type="subcellular location">
    <subcellularLocation>
        <location evidence="1 8">Cytoplasm</location>
    </subcellularLocation>
</comment>
<dbReference type="HAMAP" id="MF_01161">
    <property type="entry name" value="tRNA_Ile_lys_synt"/>
    <property type="match status" value="1"/>
</dbReference>
<dbReference type="InterPro" id="IPR012094">
    <property type="entry name" value="tRNA_Ile_lys_synt"/>
</dbReference>
<dbReference type="InterPro" id="IPR012796">
    <property type="entry name" value="Lysidine-tRNA-synth_C"/>
</dbReference>
<evidence type="ECO:0000259" key="9">
    <source>
        <dbReference type="SMART" id="SM00977"/>
    </source>
</evidence>
<dbReference type="GO" id="GO:0005524">
    <property type="term" value="F:ATP binding"/>
    <property type="evidence" value="ECO:0007669"/>
    <property type="project" value="UniProtKB-UniRule"/>
</dbReference>
<feature type="binding site" evidence="8">
    <location>
        <begin position="29"/>
        <end position="34"/>
    </location>
    <ligand>
        <name>ATP</name>
        <dbReference type="ChEBI" id="CHEBI:30616"/>
    </ligand>
</feature>
<dbReference type="PANTHER" id="PTHR43033:SF1">
    <property type="entry name" value="TRNA(ILE)-LYSIDINE SYNTHASE-RELATED"/>
    <property type="match status" value="1"/>
</dbReference>
<dbReference type="AlphaFoldDB" id="A0A368X4T5"/>
<reference evidence="10 11" key="1">
    <citation type="submission" date="2018-07" db="EMBL/GenBank/DDBJ databases">
        <title>Genomic Encyclopedia of Type Strains, Phase IV (KMG-IV): sequencing the most valuable type-strain genomes for metagenomic binning, comparative biology and taxonomic classification.</title>
        <authorList>
            <person name="Goeker M."/>
        </authorList>
    </citation>
    <scope>NUCLEOTIDE SEQUENCE [LARGE SCALE GENOMIC DNA]</scope>
    <source>
        <strain evidence="10 11">DSM 27696</strain>
    </source>
</reference>
<dbReference type="Gene3D" id="3.30.465.60">
    <property type="match status" value="1"/>
</dbReference>
<evidence type="ECO:0000256" key="5">
    <source>
        <dbReference type="ARBA" id="ARBA00022741"/>
    </source>
</evidence>
<dbReference type="NCBIfam" id="TIGR02433">
    <property type="entry name" value="lysidine_TilS_C"/>
    <property type="match status" value="1"/>
</dbReference>
<dbReference type="SUPFAM" id="SSF52402">
    <property type="entry name" value="Adenine nucleotide alpha hydrolases-like"/>
    <property type="match status" value="1"/>
</dbReference>
<keyword evidence="3 8" id="KW-0436">Ligase</keyword>
<dbReference type="SUPFAM" id="SSF82829">
    <property type="entry name" value="MesJ substrate recognition domain-like"/>
    <property type="match status" value="1"/>
</dbReference>
<keyword evidence="4 8" id="KW-0819">tRNA processing</keyword>
<keyword evidence="2 8" id="KW-0963">Cytoplasm</keyword>
<accession>A0A368X4T5</accession>
<dbReference type="SUPFAM" id="SSF56037">
    <property type="entry name" value="PheT/TilS domain"/>
    <property type="match status" value="1"/>
</dbReference>
<feature type="domain" description="Lysidine-tRNA(Ile) synthetase C-terminal" evidence="9">
    <location>
        <begin position="392"/>
        <end position="466"/>
    </location>
</feature>
<organism evidence="10 11">
    <name type="scientific">Saliterribacillus persicus</name>
    <dbReference type="NCBI Taxonomy" id="930114"/>
    <lineage>
        <taxon>Bacteria</taxon>
        <taxon>Bacillati</taxon>
        <taxon>Bacillota</taxon>
        <taxon>Bacilli</taxon>
        <taxon>Bacillales</taxon>
        <taxon>Bacillaceae</taxon>
        <taxon>Saliterribacillus</taxon>
    </lineage>
</organism>
<protein>
    <recommendedName>
        <fullName evidence="8">tRNA(Ile)-lysidine synthase</fullName>
        <ecNumber evidence="8">6.3.4.19</ecNumber>
    </recommendedName>
    <alternativeName>
        <fullName evidence="8">tRNA(Ile)-2-lysyl-cytidine synthase</fullName>
    </alternativeName>
    <alternativeName>
        <fullName evidence="8">tRNA(Ile)-lysidine synthetase</fullName>
    </alternativeName>
</protein>
<comment type="catalytic activity">
    <reaction evidence="7 8">
        <text>cytidine(34) in tRNA(Ile2) + L-lysine + ATP = lysidine(34) in tRNA(Ile2) + AMP + diphosphate + H(+)</text>
        <dbReference type="Rhea" id="RHEA:43744"/>
        <dbReference type="Rhea" id="RHEA-COMP:10625"/>
        <dbReference type="Rhea" id="RHEA-COMP:10670"/>
        <dbReference type="ChEBI" id="CHEBI:15378"/>
        <dbReference type="ChEBI" id="CHEBI:30616"/>
        <dbReference type="ChEBI" id="CHEBI:32551"/>
        <dbReference type="ChEBI" id="CHEBI:33019"/>
        <dbReference type="ChEBI" id="CHEBI:82748"/>
        <dbReference type="ChEBI" id="CHEBI:83665"/>
        <dbReference type="ChEBI" id="CHEBI:456215"/>
        <dbReference type="EC" id="6.3.4.19"/>
    </reaction>
</comment>
<dbReference type="CDD" id="cd01992">
    <property type="entry name" value="TilS_N"/>
    <property type="match status" value="1"/>
</dbReference>
<dbReference type="EC" id="6.3.4.19" evidence="8"/>
<evidence type="ECO:0000256" key="7">
    <source>
        <dbReference type="ARBA" id="ARBA00048539"/>
    </source>
</evidence>
<sequence>MLSVKDTVLTFIKKNQLLHPGATVLVGVSGGADSMALIYFLNSIKAHFKLHLIVVSVDHSLRGKESEADVLFVKNYCEERQITFEAEKVNVLEKKKQEKMGTQLAARELRYHIFANLMKKHQADYVALAHHADDQAETMLMRFVRNATPNALTGIQPKRNFEDGRLIRPFLPLRKTDILTFCKEHEIPFREDPSNQSTDYTRNYYRLKILPLLEEQNPLFSSHMNQLSKRMREEQDYLREQTEAMLKEIVTFSENKKFVHFKIDAFKAYPITLQRRAFHLILSYLYQALPIGLSAIHEDNFLSFLHTERANASIELPRGLFVKKVYDQISLSFTSYQAFNQSTLRHSLEVPGEVCLPNGATITASITPHRKQQNESTYEYTCPIYSDSFFPLLIRGRQNGDRIRVRGLLGHKKIKDIFINEKIPKDLRDAWPVVETMDGQIIWVVGLKKGEAIQEQKNSPKGYLKLVYRHADN</sequence>
<comment type="caution">
    <text evidence="10">The sequence shown here is derived from an EMBL/GenBank/DDBJ whole genome shotgun (WGS) entry which is preliminary data.</text>
</comment>